<gene>
    <name evidence="1" type="ORF">acsn021_00740</name>
</gene>
<dbReference type="Gene3D" id="2.40.128.20">
    <property type="match status" value="1"/>
</dbReference>
<dbReference type="AlphaFoldDB" id="A0A6S6QYJ2"/>
<protein>
    <submittedName>
        <fullName evidence="1">Uncharacterized protein</fullName>
    </submittedName>
</protein>
<dbReference type="RefSeq" id="WP_184093076.1">
    <property type="nucleotide sequence ID" value="NZ_AP023367.1"/>
</dbReference>
<evidence type="ECO:0000313" key="2">
    <source>
        <dbReference type="Proteomes" id="UP000515561"/>
    </source>
</evidence>
<dbReference type="Proteomes" id="UP000515561">
    <property type="component" value="Chromosome"/>
</dbReference>
<keyword evidence="2" id="KW-1185">Reference proteome</keyword>
<dbReference type="Pfam" id="PF09148">
    <property type="entry name" value="DUF1934"/>
    <property type="match status" value="1"/>
</dbReference>
<organism evidence="1 2">
    <name type="scientific">Anaerocolumna cellulosilytica</name>
    <dbReference type="NCBI Taxonomy" id="433286"/>
    <lineage>
        <taxon>Bacteria</taxon>
        <taxon>Bacillati</taxon>
        <taxon>Bacillota</taxon>
        <taxon>Clostridia</taxon>
        <taxon>Lachnospirales</taxon>
        <taxon>Lachnospiraceae</taxon>
        <taxon>Anaerocolumna</taxon>
    </lineage>
</organism>
<dbReference type="InterPro" id="IPR015231">
    <property type="entry name" value="DUF1934"/>
</dbReference>
<dbReference type="KEGG" id="acel:acsn021_00740"/>
<dbReference type="InterPro" id="IPR012674">
    <property type="entry name" value="Calycin"/>
</dbReference>
<accession>A0A6S6QYJ2</accession>
<dbReference type="SUPFAM" id="SSF50814">
    <property type="entry name" value="Lipocalins"/>
    <property type="match status" value="1"/>
</dbReference>
<evidence type="ECO:0000313" key="1">
    <source>
        <dbReference type="EMBL" id="BCJ92505.1"/>
    </source>
</evidence>
<proteinExistence type="predicted"/>
<dbReference type="EMBL" id="AP023367">
    <property type="protein sequence ID" value="BCJ92505.1"/>
    <property type="molecule type" value="Genomic_DNA"/>
</dbReference>
<sequence length="144" mass="16550">MKKNVLVSISGLQYEIDKDEAVEVISVGEYYNKNGKHYVLYEEILEEVAGVTNCTIKITDNQIDIIKRGANNVHMVFETNKKNTTYYQTPFGELQIGIYTNQIEVHEEEDKIIADINYGLDINYSFVSDCQIQIKLTSKKQQES</sequence>
<name>A0A6S6QYJ2_9FIRM</name>
<reference evidence="1 2" key="1">
    <citation type="journal article" date="2016" name="Int. J. Syst. Evol. Microbiol.">
        <title>Descriptions of Anaerotaenia torta gen. nov., sp. nov. and Anaerocolumna cellulosilytica gen. nov., sp. nov. isolated from a methanogenic reactor of cattle waste.</title>
        <authorList>
            <person name="Uek A."/>
            <person name="Ohtaki Y."/>
            <person name="Kaku N."/>
            <person name="Ueki K."/>
        </authorList>
    </citation>
    <scope>NUCLEOTIDE SEQUENCE [LARGE SCALE GENOMIC DNA]</scope>
    <source>
        <strain evidence="1 2">SN021</strain>
    </source>
</reference>